<keyword evidence="1" id="KW-0560">Oxidoreductase</keyword>
<dbReference type="GO" id="GO:0009055">
    <property type="term" value="F:electron transfer activity"/>
    <property type="evidence" value="ECO:0007669"/>
    <property type="project" value="TreeGrafter"/>
</dbReference>
<dbReference type="Gene3D" id="3.40.50.360">
    <property type="match status" value="1"/>
</dbReference>
<dbReference type="AlphaFoldDB" id="A0A318D6M6"/>
<reference evidence="3 4" key="1">
    <citation type="submission" date="2018-05" db="EMBL/GenBank/DDBJ databases">
        <title>Kangiella spongicola genome sequence.</title>
        <authorList>
            <person name="Maclea K.S."/>
            <person name="Goen A.E."/>
            <person name="Kelley C."/>
            <person name="Underriner A."/>
            <person name="Silverwood T."/>
            <person name="Trachtenberg A.M."/>
        </authorList>
    </citation>
    <scope>NUCLEOTIDE SEQUENCE [LARGE SCALE GENOMIC DNA]</scope>
    <source>
        <strain evidence="3 4">ATCC BAA-2076</strain>
    </source>
</reference>
<evidence type="ECO:0000256" key="1">
    <source>
        <dbReference type="ARBA" id="ARBA00023002"/>
    </source>
</evidence>
<dbReference type="InterPro" id="IPR029039">
    <property type="entry name" value="Flavoprotein-like_sf"/>
</dbReference>
<dbReference type="Pfam" id="PF02525">
    <property type="entry name" value="Flavodoxin_2"/>
    <property type="match status" value="1"/>
</dbReference>
<protein>
    <submittedName>
        <fullName evidence="3">NAD(P)H oxidoreductase</fullName>
    </submittedName>
</protein>
<dbReference type="PANTHER" id="PTHR47307">
    <property type="entry name" value="GLUTATHIONE-REGULATED POTASSIUM-EFFLUX SYSTEM ANCILLARY PROTEIN KEFG"/>
    <property type="match status" value="1"/>
</dbReference>
<dbReference type="PANTHER" id="PTHR47307:SF1">
    <property type="entry name" value="GLUTATHIONE-REGULATED POTASSIUM-EFFLUX SYSTEM ANCILLARY PROTEIN KEFG"/>
    <property type="match status" value="1"/>
</dbReference>
<dbReference type="SUPFAM" id="SSF52218">
    <property type="entry name" value="Flavoproteins"/>
    <property type="match status" value="1"/>
</dbReference>
<dbReference type="GO" id="GO:0010181">
    <property type="term" value="F:FMN binding"/>
    <property type="evidence" value="ECO:0007669"/>
    <property type="project" value="TreeGrafter"/>
</dbReference>
<dbReference type="Proteomes" id="UP000247689">
    <property type="component" value="Unassembled WGS sequence"/>
</dbReference>
<dbReference type="RefSeq" id="WP_110201396.1">
    <property type="nucleotide sequence ID" value="NZ_QICH01000003.1"/>
</dbReference>
<gene>
    <name evidence="3" type="ORF">DL796_09070</name>
</gene>
<evidence type="ECO:0000313" key="3">
    <source>
        <dbReference type="EMBL" id="PXF62487.1"/>
    </source>
</evidence>
<proteinExistence type="predicted"/>
<dbReference type="OrthoDB" id="9798454at2"/>
<name>A0A318D6M6_9GAMM</name>
<dbReference type="InterPro" id="IPR046980">
    <property type="entry name" value="KefG/KefF"/>
</dbReference>
<dbReference type="GO" id="GO:0003955">
    <property type="term" value="F:NAD(P)H dehydrogenase (quinone) activity"/>
    <property type="evidence" value="ECO:0007669"/>
    <property type="project" value="TreeGrafter"/>
</dbReference>
<accession>A0A318D6M6</accession>
<dbReference type="EMBL" id="QICH01000003">
    <property type="protein sequence ID" value="PXF62487.1"/>
    <property type="molecule type" value="Genomic_DNA"/>
</dbReference>
<dbReference type="InterPro" id="IPR003680">
    <property type="entry name" value="Flavodoxin_fold"/>
</dbReference>
<evidence type="ECO:0000259" key="2">
    <source>
        <dbReference type="Pfam" id="PF02525"/>
    </source>
</evidence>
<organism evidence="3 4">
    <name type="scientific">Kangiella spongicola</name>
    <dbReference type="NCBI Taxonomy" id="796379"/>
    <lineage>
        <taxon>Bacteria</taxon>
        <taxon>Pseudomonadati</taxon>
        <taxon>Pseudomonadota</taxon>
        <taxon>Gammaproteobacteria</taxon>
        <taxon>Kangiellales</taxon>
        <taxon>Kangiellaceae</taxon>
        <taxon>Kangiella</taxon>
    </lineage>
</organism>
<sequence length="191" mass="22308">MTTRVLLNLVHPIFEKSWANQAMLEAIQDLSYVHVNDLYEEYPDFFIDIQREQKLLLDHSLIIFQHPFYWYSSPSLLKEWQDLVLAEGFAYGEGGYQLAGRYWLNAITAGAAKESYTPHGFNHFSTTELLRPFEQTADFCGMKFVEPFVMYEAETISHRAVEKEAQRYRDYIESLAHSLDLFSDINEEEAS</sequence>
<keyword evidence="4" id="KW-1185">Reference proteome</keyword>
<comment type="caution">
    <text evidence="3">The sequence shown here is derived from an EMBL/GenBank/DDBJ whole genome shotgun (WGS) entry which is preliminary data.</text>
</comment>
<evidence type="ECO:0000313" key="4">
    <source>
        <dbReference type="Proteomes" id="UP000247689"/>
    </source>
</evidence>
<feature type="domain" description="Flavodoxin-like fold" evidence="2">
    <location>
        <begin position="4"/>
        <end position="171"/>
    </location>
</feature>